<keyword evidence="2" id="KW-1185">Reference proteome</keyword>
<reference evidence="1 2" key="1">
    <citation type="submission" date="2020-12" db="EMBL/GenBank/DDBJ databases">
        <title>Metabolic potential, ecology and presence of endohyphal bacteria is reflected in genomic diversity of Mucoromycotina.</title>
        <authorList>
            <person name="Muszewska A."/>
            <person name="Okrasinska A."/>
            <person name="Steczkiewicz K."/>
            <person name="Drgas O."/>
            <person name="Orlowska M."/>
            <person name="Perlinska-Lenart U."/>
            <person name="Aleksandrzak-Piekarczyk T."/>
            <person name="Szatraj K."/>
            <person name="Zielenkiewicz U."/>
            <person name="Pilsyk S."/>
            <person name="Malc E."/>
            <person name="Mieczkowski P."/>
            <person name="Kruszewska J.S."/>
            <person name="Biernat P."/>
            <person name="Pawlowska J."/>
        </authorList>
    </citation>
    <scope>NUCLEOTIDE SEQUENCE [LARGE SCALE GENOMIC DNA]</scope>
    <source>
        <strain evidence="1 2">CBS 142.35</strain>
    </source>
</reference>
<dbReference type="AlphaFoldDB" id="A0A8H7RNW9"/>
<dbReference type="Proteomes" id="UP000646827">
    <property type="component" value="Unassembled WGS sequence"/>
</dbReference>
<evidence type="ECO:0000313" key="2">
    <source>
        <dbReference type="Proteomes" id="UP000646827"/>
    </source>
</evidence>
<comment type="caution">
    <text evidence="1">The sequence shown here is derived from an EMBL/GenBank/DDBJ whole genome shotgun (WGS) entry which is preliminary data.</text>
</comment>
<name>A0A8H7RNW9_9FUNG</name>
<proteinExistence type="predicted"/>
<gene>
    <name evidence="1" type="ORF">INT45_007710</name>
</gene>
<sequence length="163" mass="18688">MADQPIISTPNPTNVIVHMETARVEAPKFYGDPETEDPLAFLGKFKEAAIANNWLLDQRKLAMIGLSLQGIAKSWFQDEFIGDDSTAFDDQSNSYFTYQFKKEYLTPRWQERYRMDYWQRVQLPGEKGIEYITNKLVLAKRCEQGVLGKIGEKDKVADVISGL</sequence>
<dbReference type="EMBL" id="JAEPRB010000679">
    <property type="protein sequence ID" value="KAG2213612.1"/>
    <property type="molecule type" value="Genomic_DNA"/>
</dbReference>
<protein>
    <recommendedName>
        <fullName evidence="3">Retrotransposon gag domain-containing protein</fullName>
    </recommendedName>
</protein>
<evidence type="ECO:0000313" key="1">
    <source>
        <dbReference type="EMBL" id="KAG2213612.1"/>
    </source>
</evidence>
<evidence type="ECO:0008006" key="3">
    <source>
        <dbReference type="Google" id="ProtNLM"/>
    </source>
</evidence>
<organism evidence="1 2">
    <name type="scientific">Circinella minor</name>
    <dbReference type="NCBI Taxonomy" id="1195481"/>
    <lineage>
        <taxon>Eukaryota</taxon>
        <taxon>Fungi</taxon>
        <taxon>Fungi incertae sedis</taxon>
        <taxon>Mucoromycota</taxon>
        <taxon>Mucoromycotina</taxon>
        <taxon>Mucoromycetes</taxon>
        <taxon>Mucorales</taxon>
        <taxon>Lichtheimiaceae</taxon>
        <taxon>Circinella</taxon>
    </lineage>
</organism>
<accession>A0A8H7RNW9</accession>